<organism evidence="2 4">
    <name type="scientific">Geobacillus stearothermophilus</name>
    <name type="common">Bacillus stearothermophilus</name>
    <dbReference type="NCBI Taxonomy" id="1422"/>
    <lineage>
        <taxon>Bacteria</taxon>
        <taxon>Bacillati</taxon>
        <taxon>Bacillota</taxon>
        <taxon>Bacilli</taxon>
        <taxon>Bacillales</taxon>
        <taxon>Anoxybacillaceae</taxon>
        <taxon>Geobacillus</taxon>
    </lineage>
</organism>
<accession>A0A150MM89</accession>
<reference evidence="4 5" key="1">
    <citation type="submission" date="2016-01" db="EMBL/GenBank/DDBJ databases">
        <title>Draft Genome Sequences of Seven Thermophilic Sporeformers Isolated from Foods.</title>
        <authorList>
            <person name="Berendsen E.M."/>
            <person name="Wells-Bennik M.H."/>
            <person name="Krawcyk A.O."/>
            <person name="De Jong A."/>
            <person name="Holsappel S."/>
            <person name="Eijlander R.T."/>
            <person name="Kuipers O.P."/>
        </authorList>
    </citation>
    <scope>NUCLEOTIDE SEQUENCE [LARGE SCALE GENOMIC DNA]</scope>
    <source>
        <strain evidence="2 4">B4109</strain>
        <strain evidence="3 5">B4114</strain>
    </source>
</reference>
<dbReference type="Proteomes" id="UP000075517">
    <property type="component" value="Unassembled WGS sequence"/>
</dbReference>
<evidence type="ECO:0000313" key="2">
    <source>
        <dbReference type="EMBL" id="KYD25577.1"/>
    </source>
</evidence>
<gene>
    <name evidence="2" type="ORF">B4109_2692</name>
    <name evidence="3" type="ORF">B4114_2685</name>
    <name evidence="1" type="ORF">GS8_3208</name>
</gene>
<dbReference type="EMBL" id="LUCS01000030">
    <property type="protein sequence ID" value="KAF6509677.1"/>
    <property type="molecule type" value="Genomic_DNA"/>
</dbReference>
<dbReference type="PATRIC" id="fig|1422.17.peg.1862"/>
<dbReference type="EMBL" id="LQYV01000081">
    <property type="protein sequence ID" value="KYD25577.1"/>
    <property type="molecule type" value="Genomic_DNA"/>
</dbReference>
<sequence>MFPVEGGCKMWNRSPDWRSSFSRQGKKKFSILGDKKGV</sequence>
<keyword evidence="6" id="KW-1185">Reference proteome</keyword>
<dbReference type="AlphaFoldDB" id="A0A150MM89"/>
<dbReference type="EMBL" id="LQYY01000022">
    <property type="protein sequence ID" value="KYD34921.1"/>
    <property type="molecule type" value="Genomic_DNA"/>
</dbReference>
<protein>
    <submittedName>
        <fullName evidence="2">Uncharacterized protein</fullName>
    </submittedName>
</protein>
<evidence type="ECO:0000313" key="1">
    <source>
        <dbReference type="EMBL" id="KAF6509677.1"/>
    </source>
</evidence>
<evidence type="ECO:0000313" key="5">
    <source>
        <dbReference type="Proteomes" id="UP000075517"/>
    </source>
</evidence>
<evidence type="ECO:0000313" key="3">
    <source>
        <dbReference type="EMBL" id="KYD34921.1"/>
    </source>
</evidence>
<comment type="caution">
    <text evidence="2">The sequence shown here is derived from an EMBL/GenBank/DDBJ whole genome shotgun (WGS) entry which is preliminary data.</text>
</comment>
<reference evidence="1 6" key="2">
    <citation type="submission" date="2016-03" db="EMBL/GenBank/DDBJ databases">
        <title>Spore heat resistance.</title>
        <authorList>
            <person name="Boekhorst J."/>
            <person name="Berendsen E.M."/>
            <person name="Wells-Bennik M.H."/>
            <person name="Kuipers O.P."/>
        </authorList>
    </citation>
    <scope>NUCLEOTIDE SEQUENCE [LARGE SCALE GENOMIC DNA]</scope>
    <source>
        <strain evidence="1 6">GS8</strain>
    </source>
</reference>
<evidence type="ECO:0000313" key="6">
    <source>
        <dbReference type="Proteomes" id="UP000773850"/>
    </source>
</evidence>
<name>A0A150MM89_GEOSE</name>
<dbReference type="Proteomes" id="UP000773850">
    <property type="component" value="Unassembled WGS sequence"/>
</dbReference>
<evidence type="ECO:0000313" key="4">
    <source>
        <dbReference type="Proteomes" id="UP000075424"/>
    </source>
</evidence>
<dbReference type="Proteomes" id="UP000075424">
    <property type="component" value="Unassembled WGS sequence"/>
</dbReference>
<proteinExistence type="predicted"/>